<dbReference type="RefSeq" id="WP_119776648.1">
    <property type="nucleotide sequence ID" value="NZ_QYUK01000008.1"/>
</dbReference>
<dbReference type="EMBL" id="QYUK01000008">
    <property type="protein sequence ID" value="RJF94932.1"/>
    <property type="molecule type" value="Genomic_DNA"/>
</dbReference>
<dbReference type="Pfam" id="PF01050">
    <property type="entry name" value="MannoseP_isomer"/>
    <property type="match status" value="1"/>
</dbReference>
<dbReference type="Proteomes" id="UP000284605">
    <property type="component" value="Unassembled WGS sequence"/>
</dbReference>
<feature type="domain" description="Mannose-6-phosphate isomerase type II C-terminal" evidence="1">
    <location>
        <begin position="19"/>
        <end position="125"/>
    </location>
</feature>
<reference evidence="2 3" key="1">
    <citation type="submission" date="2018-09" db="EMBL/GenBank/DDBJ databases">
        <authorList>
            <person name="Zhu H."/>
        </authorList>
    </citation>
    <scope>NUCLEOTIDE SEQUENCE [LARGE SCALE GENOMIC DNA]</scope>
    <source>
        <strain evidence="2 3">K1W22B-8</strain>
    </source>
</reference>
<dbReference type="InterPro" id="IPR014710">
    <property type="entry name" value="RmlC-like_jellyroll"/>
</dbReference>
<dbReference type="SUPFAM" id="SSF51182">
    <property type="entry name" value="RmlC-like cupins"/>
    <property type="match status" value="1"/>
</dbReference>
<evidence type="ECO:0000259" key="1">
    <source>
        <dbReference type="Pfam" id="PF01050"/>
    </source>
</evidence>
<evidence type="ECO:0000313" key="3">
    <source>
        <dbReference type="Proteomes" id="UP000284605"/>
    </source>
</evidence>
<dbReference type="InterPro" id="IPR011051">
    <property type="entry name" value="RmlC_Cupin_sf"/>
</dbReference>
<proteinExistence type="predicted"/>
<name>A0A418WUI1_9PROT</name>
<dbReference type="PANTHER" id="PTHR46390">
    <property type="entry name" value="MANNOSE-1-PHOSPHATE GUANYLYLTRANSFERASE"/>
    <property type="match status" value="1"/>
</dbReference>
<dbReference type="CDD" id="cd02213">
    <property type="entry name" value="cupin_PMI_typeII_C"/>
    <property type="match status" value="1"/>
</dbReference>
<dbReference type="InterPro" id="IPR001538">
    <property type="entry name" value="Man6P_isomerase-2_C"/>
</dbReference>
<gene>
    <name evidence="2" type="ORF">D3874_01355</name>
</gene>
<dbReference type="InterPro" id="IPR051161">
    <property type="entry name" value="Mannose-6P_isomerase_type2"/>
</dbReference>
<keyword evidence="3" id="KW-1185">Reference proteome</keyword>
<protein>
    <submittedName>
        <fullName evidence="2">Cupin domain-containing protein</fullName>
    </submittedName>
</protein>
<evidence type="ECO:0000313" key="2">
    <source>
        <dbReference type="EMBL" id="RJF94932.1"/>
    </source>
</evidence>
<dbReference type="PANTHER" id="PTHR46390:SF1">
    <property type="entry name" value="MANNOSE-1-PHOSPHATE GUANYLYLTRANSFERASE"/>
    <property type="match status" value="1"/>
</dbReference>
<organism evidence="2 3">
    <name type="scientific">Oleomonas cavernae</name>
    <dbReference type="NCBI Taxonomy" id="2320859"/>
    <lineage>
        <taxon>Bacteria</taxon>
        <taxon>Pseudomonadati</taxon>
        <taxon>Pseudomonadota</taxon>
        <taxon>Alphaproteobacteria</taxon>
        <taxon>Acetobacterales</taxon>
        <taxon>Acetobacteraceae</taxon>
        <taxon>Oleomonas</taxon>
    </lineage>
</organism>
<dbReference type="GO" id="GO:0009298">
    <property type="term" value="P:GDP-mannose biosynthetic process"/>
    <property type="evidence" value="ECO:0007669"/>
    <property type="project" value="TreeGrafter"/>
</dbReference>
<accession>A0A418WUI1</accession>
<dbReference type="GO" id="GO:0004475">
    <property type="term" value="F:mannose-1-phosphate guanylyltransferase (GTP) activity"/>
    <property type="evidence" value="ECO:0007669"/>
    <property type="project" value="TreeGrafter"/>
</dbReference>
<sequence>MANRPIPVVEQVVVYRQGEAATRPWGTWAVLDIGDGFIVKRVTVEPGQRLSLQYHHHRAEDWTIVTGTGLVEVADQPIAVSAGSHVHIPPLATHRITNTGDKTLIFIEIQRGDILDEADIVRLSDDYGRIAP</sequence>
<dbReference type="Gene3D" id="2.60.120.10">
    <property type="entry name" value="Jelly Rolls"/>
    <property type="match status" value="1"/>
</dbReference>
<dbReference type="GO" id="GO:0005976">
    <property type="term" value="P:polysaccharide metabolic process"/>
    <property type="evidence" value="ECO:0007669"/>
    <property type="project" value="InterPro"/>
</dbReference>
<dbReference type="OrthoDB" id="9806359at2"/>
<dbReference type="AlphaFoldDB" id="A0A418WUI1"/>
<comment type="caution">
    <text evidence="2">The sequence shown here is derived from an EMBL/GenBank/DDBJ whole genome shotgun (WGS) entry which is preliminary data.</text>
</comment>